<protein>
    <recommendedName>
        <fullName evidence="6">Transmembrane protein</fullName>
    </recommendedName>
</protein>
<sequence>MAHPASRRRRARSREEPPYLMIWSFLTCQYLHFSFYFDVDLFASNYGHPEAISLSWALDIVCRLVCLISTLVYGGFTVYASAIIYDGGVRIKLRRFRGQNVSPRLGISWKLERAVVEKNKGSLGKDEEEVSPICLEDVTIGFGYVRLRDYMHKFHRDCIAK</sequence>
<evidence type="ECO:0000256" key="1">
    <source>
        <dbReference type="SAM" id="Phobius"/>
    </source>
</evidence>
<keyword evidence="1" id="KW-0812">Transmembrane</keyword>
<organism evidence="2 4">
    <name type="scientific">Arabidopsis thaliana</name>
    <name type="common">Mouse-ear cress</name>
    <dbReference type="NCBI Taxonomy" id="3702"/>
    <lineage>
        <taxon>Eukaryota</taxon>
        <taxon>Viridiplantae</taxon>
        <taxon>Streptophyta</taxon>
        <taxon>Embryophyta</taxon>
        <taxon>Tracheophyta</taxon>
        <taxon>Spermatophyta</taxon>
        <taxon>Magnoliopsida</taxon>
        <taxon>eudicotyledons</taxon>
        <taxon>Gunneridae</taxon>
        <taxon>Pentapetalae</taxon>
        <taxon>rosids</taxon>
        <taxon>malvids</taxon>
        <taxon>Brassicales</taxon>
        <taxon>Brassicaceae</taxon>
        <taxon>Camelineae</taxon>
        <taxon>Arabidopsis</taxon>
    </lineage>
</organism>
<name>A0A178VDY0_ARATH</name>
<evidence type="ECO:0000313" key="2">
    <source>
        <dbReference type="EMBL" id="OAP04637.1"/>
    </source>
</evidence>
<dbReference type="Proteomes" id="UP000426265">
    <property type="component" value="Unassembled WGS sequence"/>
</dbReference>
<dbReference type="EMBL" id="LUHQ01000003">
    <property type="protein sequence ID" value="OAP04637.1"/>
    <property type="molecule type" value="Genomic_DNA"/>
</dbReference>
<dbReference type="Proteomes" id="UP000078284">
    <property type="component" value="Chromosome 3"/>
</dbReference>
<evidence type="ECO:0000313" key="3">
    <source>
        <dbReference type="EMBL" id="VYS57740.1"/>
    </source>
</evidence>
<proteinExistence type="predicted"/>
<reference evidence="4" key="1">
    <citation type="journal article" date="2016" name="Proc. Natl. Acad. Sci. U.S.A.">
        <title>Chromosome-level assembly of Arabidopsis thaliana Ler reveals the extent of translocation and inversion polymorphisms.</title>
        <authorList>
            <person name="Zapata L."/>
            <person name="Ding J."/>
            <person name="Willing E.M."/>
            <person name="Hartwig B."/>
            <person name="Bezdan D."/>
            <person name="Jiao W.B."/>
            <person name="Patel V."/>
            <person name="Velikkakam James G."/>
            <person name="Koornneef M."/>
            <person name="Ossowski S."/>
            <person name="Schneeberger K."/>
        </authorList>
    </citation>
    <scope>NUCLEOTIDE SEQUENCE [LARGE SCALE GENOMIC DNA]</scope>
    <source>
        <strain evidence="4">cv. Landsberg erecta</strain>
    </source>
</reference>
<reference evidence="2" key="2">
    <citation type="submission" date="2016-03" db="EMBL/GenBank/DDBJ databases">
        <title>Full-length assembly of Arabidopsis thaliana Ler reveals the complement of translocations and inversions.</title>
        <authorList>
            <person name="Zapata L."/>
            <person name="Schneeberger K."/>
            <person name="Ossowski S."/>
        </authorList>
    </citation>
    <scope>NUCLEOTIDE SEQUENCE [LARGE SCALE GENOMIC DNA]</scope>
    <source>
        <tissue evidence="2">Leaf</tissue>
    </source>
</reference>
<evidence type="ECO:0008006" key="6">
    <source>
        <dbReference type="Google" id="ProtNLM"/>
    </source>
</evidence>
<dbReference type="EMBL" id="CACRSJ010000106">
    <property type="protein sequence ID" value="VYS57740.1"/>
    <property type="molecule type" value="Genomic_DNA"/>
</dbReference>
<feature type="transmembrane region" description="Helical" evidence="1">
    <location>
        <begin position="20"/>
        <end position="37"/>
    </location>
</feature>
<feature type="transmembrane region" description="Helical" evidence="1">
    <location>
        <begin position="57"/>
        <end position="85"/>
    </location>
</feature>
<evidence type="ECO:0000313" key="5">
    <source>
        <dbReference type="Proteomes" id="UP000426265"/>
    </source>
</evidence>
<accession>A0A178VDY0</accession>
<evidence type="ECO:0000313" key="4">
    <source>
        <dbReference type="Proteomes" id="UP000078284"/>
    </source>
</evidence>
<keyword evidence="1" id="KW-0472">Membrane</keyword>
<gene>
    <name evidence="2" type="ordered locus">AXX17_At3g18910</name>
    <name evidence="3" type="ORF">AN1_LOCUS13188</name>
</gene>
<dbReference type="AlphaFoldDB" id="A0A178VDY0"/>
<keyword evidence="1" id="KW-1133">Transmembrane helix</keyword>
<reference evidence="3 5" key="3">
    <citation type="submission" date="2019-11" db="EMBL/GenBank/DDBJ databases">
        <authorList>
            <person name="Jiao W.-B."/>
            <person name="Schneeberger K."/>
        </authorList>
    </citation>
    <scope>NUCLEOTIDE SEQUENCE [LARGE SCALE GENOMIC DNA]</scope>
    <source>
        <strain evidence="5">cv. An-1</strain>
    </source>
</reference>